<sequence>MQNRKQQDSISVNDINQENDIRKVPQKSTGNAGKDPFCVYDHKRHAVGSRITTENGLQSVCTEEGSWKTSK</sequence>
<name>B8I1D5_RUMCH</name>
<feature type="compositionally biased region" description="Polar residues" evidence="1">
    <location>
        <begin position="1"/>
        <end position="18"/>
    </location>
</feature>
<evidence type="ECO:0000256" key="1">
    <source>
        <dbReference type="SAM" id="MobiDB-lite"/>
    </source>
</evidence>
<feature type="region of interest" description="Disordered" evidence="1">
    <location>
        <begin position="1"/>
        <end position="35"/>
    </location>
</feature>
<proteinExistence type="predicted"/>
<organism evidence="2 3">
    <name type="scientific">Ruminiclostridium cellulolyticum (strain ATCC 35319 / DSM 5812 / JCM 6584 / H10)</name>
    <name type="common">Clostridium cellulolyticum</name>
    <dbReference type="NCBI Taxonomy" id="394503"/>
    <lineage>
        <taxon>Bacteria</taxon>
        <taxon>Bacillati</taxon>
        <taxon>Bacillota</taxon>
        <taxon>Clostridia</taxon>
        <taxon>Eubacteriales</taxon>
        <taxon>Oscillospiraceae</taxon>
        <taxon>Ruminiclostridium</taxon>
    </lineage>
</organism>
<dbReference type="RefSeq" id="WP_015924879.1">
    <property type="nucleotide sequence ID" value="NC_011898.1"/>
</dbReference>
<evidence type="ECO:0000313" key="2">
    <source>
        <dbReference type="EMBL" id="ACL75733.1"/>
    </source>
</evidence>
<reference evidence="2 3" key="1">
    <citation type="submission" date="2009-01" db="EMBL/GenBank/DDBJ databases">
        <title>Complete sequence of Clostridium cellulolyticum H10.</title>
        <authorList>
            <consortium name="US DOE Joint Genome Institute"/>
            <person name="Lucas S."/>
            <person name="Copeland A."/>
            <person name="Lapidus A."/>
            <person name="Glavina del Rio T."/>
            <person name="Dalin E."/>
            <person name="Tice H."/>
            <person name="Bruce D."/>
            <person name="Goodwin L."/>
            <person name="Pitluck S."/>
            <person name="Chertkov O."/>
            <person name="Saunders E."/>
            <person name="Brettin T."/>
            <person name="Detter J.C."/>
            <person name="Han C."/>
            <person name="Larimer F."/>
            <person name="Land M."/>
            <person name="Hauser L."/>
            <person name="Kyrpides N."/>
            <person name="Ivanova N."/>
            <person name="Zhou J."/>
            <person name="Richardson P."/>
        </authorList>
    </citation>
    <scope>NUCLEOTIDE SEQUENCE [LARGE SCALE GENOMIC DNA]</scope>
    <source>
        <strain evidence="3">ATCC 35319 / DSM 5812 / JCM 6584 / H10</strain>
    </source>
</reference>
<evidence type="ECO:0000313" key="3">
    <source>
        <dbReference type="Proteomes" id="UP000001349"/>
    </source>
</evidence>
<dbReference type="AlphaFoldDB" id="B8I1D5"/>
<dbReference type="OrthoDB" id="1711146at2"/>
<dbReference type="Proteomes" id="UP000001349">
    <property type="component" value="Chromosome"/>
</dbReference>
<dbReference type="HOGENOM" id="CLU_2750797_0_0_9"/>
<protein>
    <submittedName>
        <fullName evidence="2">Uncharacterized protein</fullName>
    </submittedName>
</protein>
<gene>
    <name evidence="2" type="ordered locus">Ccel_1379</name>
</gene>
<dbReference type="eggNOG" id="ENOG50347AM">
    <property type="taxonomic scope" value="Bacteria"/>
</dbReference>
<dbReference type="EMBL" id="CP001348">
    <property type="protein sequence ID" value="ACL75733.1"/>
    <property type="molecule type" value="Genomic_DNA"/>
</dbReference>
<dbReference type="KEGG" id="cce:Ccel_1379"/>
<accession>B8I1D5</accession>
<keyword evidence="3" id="KW-1185">Reference proteome</keyword>